<dbReference type="Pfam" id="PF10324">
    <property type="entry name" value="7TM_GPCR_Srw"/>
    <property type="match status" value="2"/>
</dbReference>
<organism evidence="8">
    <name type="scientific">Caenorhabditis brenneri</name>
    <name type="common">Nematode worm</name>
    <dbReference type="NCBI Taxonomy" id="135651"/>
    <lineage>
        <taxon>Eukaryota</taxon>
        <taxon>Metazoa</taxon>
        <taxon>Ecdysozoa</taxon>
        <taxon>Nematoda</taxon>
        <taxon>Chromadorea</taxon>
        <taxon>Rhabditida</taxon>
        <taxon>Rhabditina</taxon>
        <taxon>Rhabditomorpha</taxon>
        <taxon>Rhabditoidea</taxon>
        <taxon>Rhabditidae</taxon>
        <taxon>Peloderinae</taxon>
        <taxon>Caenorhabditis</taxon>
    </lineage>
</organism>
<dbReference type="HOGENOM" id="CLU_931345_0_0_1"/>
<feature type="transmembrane region" description="Helical" evidence="5">
    <location>
        <begin position="206"/>
        <end position="228"/>
    </location>
</feature>
<evidence type="ECO:0000259" key="6">
    <source>
        <dbReference type="PROSITE" id="PS50262"/>
    </source>
</evidence>
<evidence type="ECO:0000313" key="7">
    <source>
        <dbReference type="EMBL" id="EGT30782.1"/>
    </source>
</evidence>
<feature type="transmembrane region" description="Helical" evidence="5">
    <location>
        <begin position="248"/>
        <end position="268"/>
    </location>
</feature>
<dbReference type="InParanoid" id="G0M964"/>
<comment type="subcellular location">
    <subcellularLocation>
        <location evidence="1">Membrane</location>
    </subcellularLocation>
</comment>
<dbReference type="GO" id="GO:0016020">
    <property type="term" value="C:membrane"/>
    <property type="evidence" value="ECO:0007669"/>
    <property type="project" value="UniProtKB-SubCell"/>
</dbReference>
<evidence type="ECO:0000256" key="2">
    <source>
        <dbReference type="ARBA" id="ARBA00022692"/>
    </source>
</evidence>
<dbReference type="PROSITE" id="PS50262">
    <property type="entry name" value="G_PROTEIN_RECEP_F1_2"/>
    <property type="match status" value="1"/>
</dbReference>
<dbReference type="InterPro" id="IPR017452">
    <property type="entry name" value="GPCR_Rhodpsn_7TM"/>
</dbReference>
<dbReference type="Gene3D" id="1.20.1070.10">
    <property type="entry name" value="Rhodopsin 7-helix transmembrane proteins"/>
    <property type="match status" value="2"/>
</dbReference>
<dbReference type="SUPFAM" id="SSF81321">
    <property type="entry name" value="Family A G protein-coupled receptor-like"/>
    <property type="match status" value="2"/>
</dbReference>
<feature type="domain" description="G-protein coupled receptors family 1 profile" evidence="6">
    <location>
        <begin position="141"/>
        <end position="265"/>
    </location>
</feature>
<dbReference type="EMBL" id="GL379787">
    <property type="protein sequence ID" value="EGT30782.1"/>
    <property type="molecule type" value="Genomic_DNA"/>
</dbReference>
<name>G0M964_CAEBE</name>
<reference evidence="8" key="1">
    <citation type="submission" date="2011-07" db="EMBL/GenBank/DDBJ databases">
        <authorList>
            <consortium name="Caenorhabditis brenneri Sequencing and Analysis Consortium"/>
            <person name="Wilson R.K."/>
        </authorList>
    </citation>
    <scope>NUCLEOTIDE SEQUENCE [LARGE SCALE GENOMIC DNA]</scope>
    <source>
        <strain evidence="8">PB2801</strain>
    </source>
</reference>
<dbReference type="GO" id="GO:0008528">
    <property type="term" value="F:G protein-coupled peptide receptor activity"/>
    <property type="evidence" value="ECO:0007669"/>
    <property type="project" value="InterPro"/>
</dbReference>
<feature type="transmembrane region" description="Helical" evidence="5">
    <location>
        <begin position="128"/>
        <end position="148"/>
    </location>
</feature>
<dbReference type="PANTHER" id="PTHR22751">
    <property type="entry name" value="G-PROTEIN COUPLED RECEPTOR-RELATED"/>
    <property type="match status" value="1"/>
</dbReference>
<dbReference type="OrthoDB" id="10011262at2759"/>
<protein>
    <recommendedName>
        <fullName evidence="6">G-protein coupled receptors family 1 profile domain-containing protein</fullName>
    </recommendedName>
</protein>
<keyword evidence="3 5" id="KW-1133">Transmembrane helix</keyword>
<evidence type="ECO:0000313" key="8">
    <source>
        <dbReference type="Proteomes" id="UP000008068"/>
    </source>
</evidence>
<dbReference type="AlphaFoldDB" id="G0M964"/>
<proteinExistence type="predicted"/>
<dbReference type="InterPro" id="IPR019427">
    <property type="entry name" value="7TM_GPCR_serpentine_rcpt_Srw"/>
</dbReference>
<accession>G0M964</accession>
<keyword evidence="2 5" id="KW-0812">Transmembrane</keyword>
<evidence type="ECO:0000256" key="1">
    <source>
        <dbReference type="ARBA" id="ARBA00004370"/>
    </source>
</evidence>
<keyword evidence="8" id="KW-1185">Reference proteome</keyword>
<feature type="transmembrane region" description="Helical" evidence="5">
    <location>
        <begin position="86"/>
        <end position="108"/>
    </location>
</feature>
<evidence type="ECO:0000256" key="3">
    <source>
        <dbReference type="ARBA" id="ARBA00022989"/>
    </source>
</evidence>
<keyword evidence="4 5" id="KW-0472">Membrane</keyword>
<evidence type="ECO:0000256" key="4">
    <source>
        <dbReference type="ARBA" id="ARBA00023136"/>
    </source>
</evidence>
<evidence type="ECO:0000256" key="5">
    <source>
        <dbReference type="SAM" id="Phobius"/>
    </source>
</evidence>
<gene>
    <name evidence="7" type="ORF">CAEBREN_30279</name>
</gene>
<dbReference type="Proteomes" id="UP000008068">
    <property type="component" value="Unassembled WGS sequence"/>
</dbReference>
<sequence>MFCLPIQLLDFLKNDFVLNELYIECAMPKFEIPYYVLFTEFFTANDYMVLNLQSFIDAIISKKANIRRQKMMSSSATRTSKNTSKLVLYLTLTFFVAEFPLGIAMLIYPIFPPMDDFGPHAFEGTLKFILLATTGTHMIICVFMSLQYRETTLLVLRFGYPWKFIPCILFPVSTYILIREIQKANIRRQKMMSSSASRTSKNTSKLVLYLTLTFFVAEFPLGILFLVMPSFTVTDEYGPKAIYLTIEQIFMFLLSATTATHMIICVFMSSQYRETTLLVARFGYPWKVRMRTCKVSKDK</sequence>